<comment type="caution">
    <text evidence="1">The sequence shown here is derived from an EMBL/GenBank/DDBJ whole genome shotgun (WGS) entry which is preliminary data.</text>
</comment>
<gene>
    <name evidence="1" type="ORF">MYCIT1_LOCUS20082</name>
</gene>
<reference evidence="1" key="1">
    <citation type="submission" date="2023-11" db="EMBL/GenBank/DDBJ databases">
        <authorList>
            <person name="De Vega J J."/>
            <person name="De Vega J J."/>
        </authorList>
    </citation>
    <scope>NUCLEOTIDE SEQUENCE</scope>
</reference>
<proteinExistence type="predicted"/>
<organism evidence="1 2">
    <name type="scientific">Mycena citricolor</name>
    <dbReference type="NCBI Taxonomy" id="2018698"/>
    <lineage>
        <taxon>Eukaryota</taxon>
        <taxon>Fungi</taxon>
        <taxon>Dikarya</taxon>
        <taxon>Basidiomycota</taxon>
        <taxon>Agaricomycotina</taxon>
        <taxon>Agaricomycetes</taxon>
        <taxon>Agaricomycetidae</taxon>
        <taxon>Agaricales</taxon>
        <taxon>Marasmiineae</taxon>
        <taxon>Mycenaceae</taxon>
        <taxon>Mycena</taxon>
    </lineage>
</organism>
<dbReference type="GO" id="GO:0003676">
    <property type="term" value="F:nucleic acid binding"/>
    <property type="evidence" value="ECO:0007669"/>
    <property type="project" value="InterPro"/>
</dbReference>
<protein>
    <recommendedName>
        <fullName evidence="3">Tc1-like transposase DDE domain-containing protein</fullName>
    </recommendedName>
</protein>
<dbReference type="EMBL" id="CAVNYO010000397">
    <property type="protein sequence ID" value="CAK5273554.1"/>
    <property type="molecule type" value="Genomic_DNA"/>
</dbReference>
<accession>A0AAD2HBE2</accession>
<evidence type="ECO:0000313" key="1">
    <source>
        <dbReference type="EMBL" id="CAK5273554.1"/>
    </source>
</evidence>
<dbReference type="Gene3D" id="3.30.420.10">
    <property type="entry name" value="Ribonuclease H-like superfamily/Ribonuclease H"/>
    <property type="match status" value="1"/>
</dbReference>
<dbReference type="InterPro" id="IPR036397">
    <property type="entry name" value="RNaseH_sf"/>
</dbReference>
<keyword evidence="2" id="KW-1185">Reference proteome</keyword>
<sequence length="157" mass="18225">MKELIVNCRAMGHDLPDPDAWLPGGRKLRGECPSFNCQHKPTTACCMKKILYCKPDFQAQLGMLKEHCMKRGYKVIFFSKYHPELNFIEQCWGYAKCIYRIYPRTTNKEELEANVLKALESVPIESMHCFSVRSLCFADGYYHRLNGAEAAWANKKY</sequence>
<dbReference type="AlphaFoldDB" id="A0AAD2HBE2"/>
<dbReference type="Proteomes" id="UP001295794">
    <property type="component" value="Unassembled WGS sequence"/>
</dbReference>
<evidence type="ECO:0008006" key="3">
    <source>
        <dbReference type="Google" id="ProtNLM"/>
    </source>
</evidence>
<evidence type="ECO:0000313" key="2">
    <source>
        <dbReference type="Proteomes" id="UP001295794"/>
    </source>
</evidence>
<name>A0AAD2HBE2_9AGAR</name>